<dbReference type="SUPFAM" id="SSF46785">
    <property type="entry name" value="Winged helix' DNA-binding domain"/>
    <property type="match status" value="1"/>
</dbReference>
<dbReference type="CDD" id="cd02440">
    <property type="entry name" value="AdoMet_MTases"/>
    <property type="match status" value="1"/>
</dbReference>
<dbReference type="PANTHER" id="PTHR43712">
    <property type="entry name" value="PUTATIVE (AFU_ORTHOLOGUE AFUA_4G14580)-RELATED"/>
    <property type="match status" value="1"/>
</dbReference>
<gene>
    <name evidence="5" type="ORF">MF672_045820</name>
</gene>
<dbReference type="InterPro" id="IPR029063">
    <property type="entry name" value="SAM-dependent_MTases_sf"/>
</dbReference>
<accession>A0ABT0G9J2</accession>
<evidence type="ECO:0000256" key="2">
    <source>
        <dbReference type="ARBA" id="ARBA00022679"/>
    </source>
</evidence>
<evidence type="ECO:0000313" key="6">
    <source>
        <dbReference type="Proteomes" id="UP001317259"/>
    </source>
</evidence>
<dbReference type="PIRSF" id="PIRSF005739">
    <property type="entry name" value="O-mtase"/>
    <property type="match status" value="1"/>
</dbReference>
<dbReference type="InterPro" id="IPR016461">
    <property type="entry name" value="COMT-like"/>
</dbReference>
<dbReference type="RefSeq" id="WP_242380788.1">
    <property type="nucleotide sequence ID" value="NZ_JAKRKC020000003.1"/>
</dbReference>
<evidence type="ECO:0000256" key="3">
    <source>
        <dbReference type="ARBA" id="ARBA00022691"/>
    </source>
</evidence>
<dbReference type="PANTHER" id="PTHR43712:SF2">
    <property type="entry name" value="O-METHYLTRANSFERASE CICE"/>
    <property type="match status" value="1"/>
</dbReference>
<dbReference type="Gene3D" id="3.40.50.150">
    <property type="entry name" value="Vaccinia Virus protein VP39"/>
    <property type="match status" value="1"/>
</dbReference>
<keyword evidence="6" id="KW-1185">Reference proteome</keyword>
<keyword evidence="1" id="KW-0489">Methyltransferase</keyword>
<dbReference type="EMBL" id="JAKRKC020000003">
    <property type="protein sequence ID" value="MCK2221073.1"/>
    <property type="molecule type" value="Genomic_DNA"/>
</dbReference>
<dbReference type="SUPFAM" id="SSF53335">
    <property type="entry name" value="S-adenosyl-L-methionine-dependent methyltransferases"/>
    <property type="match status" value="1"/>
</dbReference>
<feature type="domain" description="O-methyltransferase C-terminal" evidence="4">
    <location>
        <begin position="110"/>
        <end position="318"/>
    </location>
</feature>
<evidence type="ECO:0000256" key="1">
    <source>
        <dbReference type="ARBA" id="ARBA00022603"/>
    </source>
</evidence>
<organism evidence="5 6">
    <name type="scientific">Actinomadura luzonensis</name>
    <dbReference type="NCBI Taxonomy" id="2805427"/>
    <lineage>
        <taxon>Bacteria</taxon>
        <taxon>Bacillati</taxon>
        <taxon>Actinomycetota</taxon>
        <taxon>Actinomycetes</taxon>
        <taxon>Streptosporangiales</taxon>
        <taxon>Thermomonosporaceae</taxon>
        <taxon>Actinomadura</taxon>
    </lineage>
</organism>
<keyword evidence="3" id="KW-0949">S-adenosyl-L-methionine</keyword>
<dbReference type="Pfam" id="PF00891">
    <property type="entry name" value="Methyltransf_2"/>
    <property type="match status" value="1"/>
</dbReference>
<dbReference type="Proteomes" id="UP001317259">
    <property type="component" value="Unassembled WGS sequence"/>
</dbReference>
<keyword evidence="2" id="KW-0808">Transferase</keyword>
<comment type="caution">
    <text evidence="5">The sequence shown here is derived from an EMBL/GenBank/DDBJ whole genome shotgun (WGS) entry which is preliminary data.</text>
</comment>
<reference evidence="5 6" key="1">
    <citation type="submission" date="2022-04" db="EMBL/GenBank/DDBJ databases">
        <title>Genome draft of Actinomadura sp. ATCC 31491.</title>
        <authorList>
            <person name="Shi X."/>
            <person name="Du Y."/>
        </authorList>
    </citation>
    <scope>NUCLEOTIDE SEQUENCE [LARGE SCALE GENOMIC DNA]</scope>
    <source>
        <strain evidence="5 6">ATCC 31491</strain>
    </source>
</reference>
<dbReference type="Gene3D" id="1.10.10.10">
    <property type="entry name" value="Winged helix-like DNA-binding domain superfamily/Winged helix DNA-binding domain"/>
    <property type="match status" value="1"/>
</dbReference>
<dbReference type="InterPro" id="IPR036388">
    <property type="entry name" value="WH-like_DNA-bd_sf"/>
</dbReference>
<dbReference type="InterPro" id="IPR036390">
    <property type="entry name" value="WH_DNA-bd_sf"/>
</dbReference>
<name>A0ABT0G9J2_9ACTN</name>
<dbReference type="PROSITE" id="PS51683">
    <property type="entry name" value="SAM_OMT_II"/>
    <property type="match status" value="1"/>
</dbReference>
<dbReference type="InterPro" id="IPR001077">
    <property type="entry name" value="COMT_C"/>
</dbReference>
<evidence type="ECO:0000313" key="5">
    <source>
        <dbReference type="EMBL" id="MCK2221073.1"/>
    </source>
</evidence>
<proteinExistence type="predicted"/>
<sequence>MTTNLAAARMIARLNTAYAGARILHTAVELDLFSPLEHAPATLEQICEMHGLHPRLAADFLGALTGLGLLVREGDGYRCAEGARRYLICGRPGYLGGSVLQHGRVHYRLWEDLTRALRDGRAASGPDTPAGAAAGQRPDLDRARRFLAHMDALNAFVAPHLARVLDWSRHTGFLDVGGARGNVAAELVRAHPHLRGAVFDVPGVEPLFDEHMEALGTTGRVTFHGGDFHTDDLPPADVLILGHVLHDWPPETRQALIERAYPAVSPGGALLIYDAMIDDAAHEADAHIRSLICAMIRDGGSEYTVADCRSWVEKAGFRFDRVVPIDTVASDRVLVAVKNG</sequence>
<evidence type="ECO:0000259" key="4">
    <source>
        <dbReference type="Pfam" id="PF00891"/>
    </source>
</evidence>
<protein>
    <recommendedName>
        <fullName evidence="4">O-methyltransferase C-terminal domain-containing protein</fullName>
    </recommendedName>
</protein>